<dbReference type="OrthoDB" id="10652923at2759"/>
<dbReference type="RefSeq" id="XP_009171168.1">
    <property type="nucleotide sequence ID" value="XM_009172904.1"/>
</dbReference>
<dbReference type="KEGG" id="ovi:T265_14273"/>
<keyword evidence="1" id="KW-1133">Transmembrane helix</keyword>
<keyword evidence="1" id="KW-0812">Transmembrane</keyword>
<protein>
    <submittedName>
        <fullName evidence="3">Uncharacterized protein</fullName>
    </submittedName>
</protein>
<feature type="transmembrane region" description="Helical" evidence="1">
    <location>
        <begin position="153"/>
        <end position="170"/>
    </location>
</feature>
<feature type="chain" id="PRO_5001704154" evidence="2">
    <location>
        <begin position="25"/>
        <end position="194"/>
    </location>
</feature>
<organism evidence="3 4">
    <name type="scientific">Opisthorchis viverrini</name>
    <name type="common">Southeast Asian liver fluke</name>
    <dbReference type="NCBI Taxonomy" id="6198"/>
    <lineage>
        <taxon>Eukaryota</taxon>
        <taxon>Metazoa</taxon>
        <taxon>Spiralia</taxon>
        <taxon>Lophotrochozoa</taxon>
        <taxon>Platyhelminthes</taxon>
        <taxon>Trematoda</taxon>
        <taxon>Digenea</taxon>
        <taxon>Opisthorchiida</taxon>
        <taxon>Opisthorchiata</taxon>
        <taxon>Opisthorchiidae</taxon>
        <taxon>Opisthorchis</taxon>
    </lineage>
</organism>
<feature type="non-terminal residue" evidence="3">
    <location>
        <position position="1"/>
    </location>
</feature>
<dbReference type="GeneID" id="20328439"/>
<accession>A0A074ZHB2</accession>
<keyword evidence="1" id="KW-0472">Membrane</keyword>
<reference evidence="3 4" key="1">
    <citation type="submission" date="2013-11" db="EMBL/GenBank/DDBJ databases">
        <title>Opisthorchis viverrini - life in the bile duct.</title>
        <authorList>
            <person name="Young N.D."/>
            <person name="Nagarajan N."/>
            <person name="Lin S.J."/>
            <person name="Korhonen P.K."/>
            <person name="Jex A.R."/>
            <person name="Hall R.S."/>
            <person name="Safavi-Hemami H."/>
            <person name="Kaewkong W."/>
            <person name="Bertrand D."/>
            <person name="Gao S."/>
            <person name="Seet Q."/>
            <person name="Wongkham S."/>
            <person name="Teh B.T."/>
            <person name="Wongkham C."/>
            <person name="Intapan P.M."/>
            <person name="Maleewong W."/>
            <person name="Yang X."/>
            <person name="Hu M."/>
            <person name="Wang Z."/>
            <person name="Hofmann A."/>
            <person name="Sternberg P.W."/>
            <person name="Tan P."/>
            <person name="Wang J."/>
            <person name="Gasser R.B."/>
        </authorList>
    </citation>
    <scope>NUCLEOTIDE SEQUENCE [LARGE SCALE GENOMIC DNA]</scope>
</reference>
<gene>
    <name evidence="3" type="ORF">T265_14273</name>
</gene>
<evidence type="ECO:0000256" key="2">
    <source>
        <dbReference type="SAM" id="SignalP"/>
    </source>
</evidence>
<dbReference type="EMBL" id="KL596787">
    <property type="protein sequence ID" value="KER25092.1"/>
    <property type="molecule type" value="Genomic_DNA"/>
</dbReference>
<feature type="signal peptide" evidence="2">
    <location>
        <begin position="1"/>
        <end position="24"/>
    </location>
</feature>
<sequence length="194" mass="21713">TIGFTKNLVLIWTILDSDSEGGQCKPISCVAVDRPLGPTLEDVLMWITKQKTGDDISKCLFYKQFVGHIFVTFSPFLTLLILPTPTSVLHESVNRIDVGFIQTRFGFGGGQCKPISCVAVDRPLGPTLEDVLMWITKQKTGDEISKSLFYKQFVGHIFVTFSPFLTLLILPTPTSVLHESVNRIDVGFIQTRYR</sequence>
<dbReference type="AlphaFoldDB" id="A0A074ZHB2"/>
<name>A0A074ZHB2_OPIVI</name>
<evidence type="ECO:0000313" key="3">
    <source>
        <dbReference type="EMBL" id="KER25092.1"/>
    </source>
</evidence>
<keyword evidence="2" id="KW-0732">Signal</keyword>
<proteinExistence type="predicted"/>
<evidence type="ECO:0000256" key="1">
    <source>
        <dbReference type="SAM" id="Phobius"/>
    </source>
</evidence>
<evidence type="ECO:0000313" key="4">
    <source>
        <dbReference type="Proteomes" id="UP000054324"/>
    </source>
</evidence>
<feature type="transmembrane region" description="Helical" evidence="1">
    <location>
        <begin position="65"/>
        <end position="82"/>
    </location>
</feature>
<dbReference type="CTD" id="20328439"/>
<dbReference type="Proteomes" id="UP000054324">
    <property type="component" value="Unassembled WGS sequence"/>
</dbReference>
<keyword evidence="4" id="KW-1185">Reference proteome</keyword>